<protein>
    <recommendedName>
        <fullName evidence="2">DUF6194 domain-containing protein</fullName>
    </recommendedName>
</protein>
<dbReference type="AlphaFoldDB" id="A0A8G1UMW5"/>
<proteinExistence type="predicted"/>
<sequence>MDEIIDFTAALDGVLTLRPAPGDGTPEISWGDAFFYYAPDGALPKTGQPFATVVTKDYPGDTTSRLDRPGAYRVNIAAGKEELAHRTGRTPAPGTDGTDGADGADDSDDTVIAHPVYAAAGWLAVVNPAGRTTEDVRQLLRTAHRLARTRYERRARPGE</sequence>
<feature type="region of interest" description="Disordered" evidence="1">
    <location>
        <begin position="79"/>
        <end position="108"/>
    </location>
</feature>
<evidence type="ECO:0000256" key="1">
    <source>
        <dbReference type="SAM" id="MobiDB-lite"/>
    </source>
</evidence>
<gene>
    <name evidence="3" type="ORF">EDD39_5104</name>
</gene>
<organism evidence="3 4">
    <name type="scientific">Kitasatospora cineracea</name>
    <dbReference type="NCBI Taxonomy" id="88074"/>
    <lineage>
        <taxon>Bacteria</taxon>
        <taxon>Bacillati</taxon>
        <taxon>Actinomycetota</taxon>
        <taxon>Actinomycetes</taxon>
        <taxon>Kitasatosporales</taxon>
        <taxon>Streptomycetaceae</taxon>
        <taxon>Kitasatospora</taxon>
    </lineage>
</organism>
<dbReference type="Proteomes" id="UP000267408">
    <property type="component" value="Unassembled WGS sequence"/>
</dbReference>
<dbReference type="Pfam" id="PF19694">
    <property type="entry name" value="DUF6194"/>
    <property type="match status" value="1"/>
</dbReference>
<evidence type="ECO:0000313" key="4">
    <source>
        <dbReference type="Proteomes" id="UP000267408"/>
    </source>
</evidence>
<evidence type="ECO:0000313" key="3">
    <source>
        <dbReference type="EMBL" id="ROR46813.1"/>
    </source>
</evidence>
<dbReference type="InterPro" id="IPR045676">
    <property type="entry name" value="DUF6194"/>
</dbReference>
<comment type="caution">
    <text evidence="3">The sequence shown here is derived from an EMBL/GenBank/DDBJ whole genome shotgun (WGS) entry which is preliminary data.</text>
</comment>
<feature type="domain" description="DUF6194" evidence="2">
    <location>
        <begin position="1"/>
        <end position="155"/>
    </location>
</feature>
<name>A0A8G1UMW5_9ACTN</name>
<reference evidence="3 4" key="1">
    <citation type="submission" date="2018-11" db="EMBL/GenBank/DDBJ databases">
        <title>Sequencing the genomes of 1000 actinobacteria strains.</title>
        <authorList>
            <person name="Klenk H.-P."/>
        </authorList>
    </citation>
    <scope>NUCLEOTIDE SEQUENCE [LARGE SCALE GENOMIC DNA]</scope>
    <source>
        <strain evidence="3 4">DSM 44780</strain>
    </source>
</reference>
<accession>A0A8G1UMW5</accession>
<evidence type="ECO:0000259" key="2">
    <source>
        <dbReference type="Pfam" id="PF19694"/>
    </source>
</evidence>
<dbReference type="EMBL" id="RJVJ01000001">
    <property type="protein sequence ID" value="ROR46813.1"/>
    <property type="molecule type" value="Genomic_DNA"/>
</dbReference>
<feature type="compositionally biased region" description="Low complexity" evidence="1">
    <location>
        <begin position="89"/>
        <end position="98"/>
    </location>
</feature>